<dbReference type="InterPro" id="IPR040645">
    <property type="entry name" value="Neurabin-1/2_PDZ"/>
</dbReference>
<evidence type="ECO:0000256" key="3">
    <source>
        <dbReference type="ARBA" id="ARBA00022490"/>
    </source>
</evidence>
<feature type="region of interest" description="Disordered" evidence="13">
    <location>
        <begin position="217"/>
        <end position="303"/>
    </location>
</feature>
<comment type="subcellular location">
    <subcellularLocation>
        <location evidence="1">Cytoplasm</location>
        <location evidence="1">Cytoskeleton</location>
    </subcellularLocation>
    <subcellularLocation>
        <location evidence="11">Synapse</location>
    </subcellularLocation>
</comment>
<comment type="caution">
    <text evidence="16">The sequence shown here is derived from an EMBL/GenBank/DDBJ whole genome shotgun (WGS) entry which is preliminary data.</text>
</comment>
<feature type="compositionally biased region" description="Polar residues" evidence="13">
    <location>
        <begin position="1164"/>
        <end position="1173"/>
    </location>
</feature>
<gene>
    <name evidence="16" type="primary">Ppp1r9a_0</name>
    <name evidence="16" type="ORF">GTO93_0009004</name>
</gene>
<dbReference type="EMBL" id="JAAWVQ010082452">
    <property type="protein sequence ID" value="MBN3278782.1"/>
    <property type="molecule type" value="Genomic_DNA"/>
</dbReference>
<dbReference type="InterPro" id="IPR036034">
    <property type="entry name" value="PDZ_sf"/>
</dbReference>
<dbReference type="InterPro" id="IPR001478">
    <property type="entry name" value="PDZ"/>
</dbReference>
<feature type="region of interest" description="Disordered" evidence="13">
    <location>
        <begin position="1131"/>
        <end position="1178"/>
    </location>
</feature>
<keyword evidence="6" id="KW-0524">Neurogenesis</keyword>
<feature type="region of interest" description="Disordered" evidence="13">
    <location>
        <begin position="982"/>
        <end position="1025"/>
    </location>
</feature>
<dbReference type="SUPFAM" id="SSF47769">
    <property type="entry name" value="SAM/Pointed domain"/>
    <property type="match status" value="1"/>
</dbReference>
<evidence type="ECO:0000256" key="5">
    <source>
        <dbReference type="ARBA" id="ARBA00022782"/>
    </source>
</evidence>
<evidence type="ECO:0000256" key="13">
    <source>
        <dbReference type="SAM" id="MobiDB-lite"/>
    </source>
</evidence>
<evidence type="ECO:0000256" key="6">
    <source>
        <dbReference type="ARBA" id="ARBA00022902"/>
    </source>
</evidence>
<feature type="region of interest" description="Disordered" evidence="13">
    <location>
        <begin position="876"/>
        <end position="969"/>
    </location>
</feature>
<feature type="region of interest" description="Disordered" evidence="13">
    <location>
        <begin position="1294"/>
        <end position="1318"/>
    </location>
</feature>
<feature type="region of interest" description="Disordered" evidence="13">
    <location>
        <begin position="1043"/>
        <end position="1117"/>
    </location>
</feature>
<sequence length="1318" mass="147966">MMKAEASGERSTLRSASPHRNAYKTEFQALKSTFDQPRIDGDQKPKTGTQNTQQTRGRRYGSNVNRIKNIFMQMESGPNESTGTPSKAKVKAGTPSPQKIQKPKDFVDKRDGSIVKVVTTVGKQISKSDACRDGPCHSKFFETRKMFEQTIRTTSEYRSLNKDRKGSQECLDDWRVSRSNRSSTDSLDSLCSRTEASSPTVNQLSAVFENAQQQNGSLFEKTDDGGHNTLSEEDSSLQQSQVKKNQDFVECKQIIPPSSSSEDFLRSSPLSDKTEEMGQLGTGGQDENEFVPSNNVDLDPLSSTRPVGTVTDTDCPLSQCPDLQDKSKRTTAQNEMVVGQKELTGSEDVLVCFETEINTEGTGFSSTWISDDQVNDLHVGYTENKKIDDTPDRDICNQGWGESYTEPEDQEGSDEINYFELDNETWEIPGLPEEVEKEDEIPANRKIRFSTAPIKPDLLISLMLISRCANYDQFDMIRPEYEVFNTYSNEDYNRRNEEVDPVAASAEYELEKRVERLDLFPVEFEKDEEGLGISIIGMGVGADAGLEKLGIFVKTVIEGGAAQRHDRIQVNDQIVEVDGISLVGVTQNFAAAVLRNTKGTVRFLIGREKPGQTSEVAHLISQTLEQERRQREMMEQHYAQYDADDDETGEYATDDEEDDTAPELKGAKMAIEVFDLPETEDMFSPTELDTTKLSHKFRELQIKHAVTEAEIQKLKHKLQTAEKEKVLWECEKNQLKQSIEDNKSRMLQLESYWIEAQTLCHTVNEHLKETQSQYQALEKKYNKAKKLIKDFQQKELDFIKHEEVERKKFEDTERAHLIEIKGLQARISDLEMELLTLMKQNGAQVNNNNNTAESRSFHGVVRRGPSQEAIESLEGGQMSCQTGPNGDFNEAVPETERLDSNVLKTRVQLSVKSKRHRPSRARLRDSVSSTDEEDSLERRASDGSGSPMHSARSPLSATLRTRSPASDSDTCTLFTAALSSECTPKNQEEVQEQAGKTPADTPTSPPCKSCCSSDASLHSHPQRNKEDAVVRKLTVLNVSDFADLQSPVRSSPHLGQEEKTKRKLIDLGAPQRRSSGKGKKGRENDKETKSLSSGSRASTETQERSMSTTSSSPLPPCVPLSWFGEGVKDYASSSNFPSPTSSTEPSSENSPEKHKAKNFIDDLSPSSTSSTNVGGLVAEPKITGRSHTLVLSSDESLDMIDDEILDERQSPKHNQWQNRTVLEWSCQQVSHWLMGLNLEQHIPEFTAKNIDGEQLLQLDGSKLKSLGVATSQDRVLLKKKIKDLKVFMEKARKTREKLEKHREKLRKKEQEHLQKQAK</sequence>
<feature type="domain" description="SAM" evidence="14">
    <location>
        <begin position="1224"/>
        <end position="1287"/>
    </location>
</feature>
<evidence type="ECO:0000256" key="4">
    <source>
        <dbReference type="ARBA" id="ARBA00022553"/>
    </source>
</evidence>
<dbReference type="Pfam" id="PF00595">
    <property type="entry name" value="PDZ"/>
    <property type="match status" value="1"/>
</dbReference>
<accession>A0ABS2XXX0</accession>
<evidence type="ECO:0000313" key="16">
    <source>
        <dbReference type="EMBL" id="MBN3278782.1"/>
    </source>
</evidence>
<organism evidence="16 17">
    <name type="scientific">Polyodon spathula</name>
    <name type="common">North American paddlefish</name>
    <name type="synonym">Squalus spathula</name>
    <dbReference type="NCBI Taxonomy" id="7913"/>
    <lineage>
        <taxon>Eukaryota</taxon>
        <taxon>Metazoa</taxon>
        <taxon>Chordata</taxon>
        <taxon>Craniata</taxon>
        <taxon>Vertebrata</taxon>
        <taxon>Euteleostomi</taxon>
        <taxon>Actinopterygii</taxon>
        <taxon>Chondrostei</taxon>
        <taxon>Acipenseriformes</taxon>
        <taxon>Polyodontidae</taxon>
        <taxon>Polyodon</taxon>
    </lineage>
</organism>
<dbReference type="Pfam" id="PF07647">
    <property type="entry name" value="SAM_2"/>
    <property type="match status" value="1"/>
</dbReference>
<feature type="non-terminal residue" evidence="16">
    <location>
        <position position="1"/>
    </location>
</feature>
<dbReference type="InterPro" id="IPR013761">
    <property type="entry name" value="SAM/pointed_sf"/>
</dbReference>
<dbReference type="Gene3D" id="2.30.42.10">
    <property type="match status" value="1"/>
</dbReference>
<feature type="domain" description="PDZ" evidence="15">
    <location>
        <begin position="521"/>
        <end position="609"/>
    </location>
</feature>
<dbReference type="SMART" id="SM00228">
    <property type="entry name" value="PDZ"/>
    <property type="match status" value="1"/>
</dbReference>
<dbReference type="PANTHER" id="PTHR16154">
    <property type="entry name" value="NEURABIN"/>
    <property type="match status" value="1"/>
</dbReference>
<dbReference type="CDD" id="cd06790">
    <property type="entry name" value="PDZ_neurabin-like"/>
    <property type="match status" value="1"/>
</dbReference>
<evidence type="ECO:0000256" key="11">
    <source>
        <dbReference type="ARBA" id="ARBA00034103"/>
    </source>
</evidence>
<evidence type="ECO:0000256" key="2">
    <source>
        <dbReference type="ARBA" id="ARBA00022473"/>
    </source>
</evidence>
<keyword evidence="5" id="KW-0221">Differentiation</keyword>
<dbReference type="InterPro" id="IPR001660">
    <property type="entry name" value="SAM"/>
</dbReference>
<protein>
    <submittedName>
        <fullName evidence="16">NEB1 protein</fullName>
    </submittedName>
</protein>
<feature type="coiled-coil region" evidence="12">
    <location>
        <begin position="697"/>
        <end position="794"/>
    </location>
</feature>
<evidence type="ECO:0000256" key="7">
    <source>
        <dbReference type="ARBA" id="ARBA00023018"/>
    </source>
</evidence>
<dbReference type="PROSITE" id="PS50105">
    <property type="entry name" value="SAM_DOMAIN"/>
    <property type="match status" value="1"/>
</dbReference>
<evidence type="ECO:0000256" key="12">
    <source>
        <dbReference type="SAM" id="Coils"/>
    </source>
</evidence>
<keyword evidence="4" id="KW-0597">Phosphoprotein</keyword>
<feature type="region of interest" description="Disordered" evidence="13">
    <location>
        <begin position="1"/>
        <end position="62"/>
    </location>
</feature>
<feature type="region of interest" description="Disordered" evidence="13">
    <location>
        <begin position="75"/>
        <end position="104"/>
    </location>
</feature>
<feature type="compositionally biased region" description="Polar residues" evidence="13">
    <location>
        <begin position="953"/>
        <end position="969"/>
    </location>
</feature>
<keyword evidence="3" id="KW-0963">Cytoplasm</keyword>
<evidence type="ECO:0000256" key="1">
    <source>
        <dbReference type="ARBA" id="ARBA00004245"/>
    </source>
</evidence>
<feature type="compositionally biased region" description="Basic and acidic residues" evidence="13">
    <location>
        <begin position="1055"/>
        <end position="1065"/>
    </location>
</feature>
<keyword evidence="10" id="KW-0206">Cytoskeleton</keyword>
<evidence type="ECO:0000256" key="10">
    <source>
        <dbReference type="ARBA" id="ARBA00023212"/>
    </source>
</evidence>
<keyword evidence="9" id="KW-0009">Actin-binding</keyword>
<proteinExistence type="predicted"/>
<evidence type="ECO:0000313" key="17">
    <source>
        <dbReference type="Proteomes" id="UP001166093"/>
    </source>
</evidence>
<feature type="non-terminal residue" evidence="16">
    <location>
        <position position="1318"/>
    </location>
</feature>
<dbReference type="Proteomes" id="UP001166093">
    <property type="component" value="Unassembled WGS sequence"/>
</dbReference>
<feature type="compositionally biased region" description="Low complexity" evidence="13">
    <location>
        <begin position="1132"/>
        <end position="1149"/>
    </location>
</feature>
<dbReference type="InterPro" id="IPR043446">
    <property type="entry name" value="Neurabin-like"/>
</dbReference>
<reference evidence="16" key="1">
    <citation type="journal article" date="2021" name="Cell">
        <title>Tracing the genetic footprints of vertebrate landing in non-teleost ray-finned fishes.</title>
        <authorList>
            <person name="Bi X."/>
            <person name="Wang K."/>
            <person name="Yang L."/>
            <person name="Pan H."/>
            <person name="Jiang H."/>
            <person name="Wei Q."/>
            <person name="Fang M."/>
            <person name="Yu H."/>
            <person name="Zhu C."/>
            <person name="Cai Y."/>
            <person name="He Y."/>
            <person name="Gan X."/>
            <person name="Zeng H."/>
            <person name="Yu D."/>
            <person name="Zhu Y."/>
            <person name="Jiang H."/>
            <person name="Qiu Q."/>
            <person name="Yang H."/>
            <person name="Zhang Y.E."/>
            <person name="Wang W."/>
            <person name="Zhu M."/>
            <person name="He S."/>
            <person name="Zhang G."/>
        </authorList>
    </citation>
    <scope>NUCLEOTIDE SEQUENCE</scope>
    <source>
        <strain evidence="16">Pddl_001</strain>
    </source>
</reference>
<evidence type="ECO:0000259" key="14">
    <source>
        <dbReference type="PROSITE" id="PS50105"/>
    </source>
</evidence>
<feature type="compositionally biased region" description="Basic and acidic residues" evidence="13">
    <location>
        <begin position="1"/>
        <end position="12"/>
    </location>
</feature>
<dbReference type="SUPFAM" id="SSF50156">
    <property type="entry name" value="PDZ domain-like"/>
    <property type="match status" value="1"/>
</dbReference>
<name>A0ABS2XXX0_POLSP</name>
<keyword evidence="8 12" id="KW-0175">Coiled coil</keyword>
<dbReference type="SMART" id="SM00454">
    <property type="entry name" value="SAM"/>
    <property type="match status" value="1"/>
</dbReference>
<keyword evidence="2" id="KW-0217">Developmental protein</keyword>
<dbReference type="PROSITE" id="PS50106">
    <property type="entry name" value="PDZ"/>
    <property type="match status" value="1"/>
</dbReference>
<keyword evidence="17" id="KW-1185">Reference proteome</keyword>
<feature type="compositionally biased region" description="Low complexity" evidence="13">
    <location>
        <begin position="1098"/>
        <end position="1112"/>
    </location>
</feature>
<keyword evidence="7" id="KW-0770">Synapse</keyword>
<evidence type="ECO:0000259" key="15">
    <source>
        <dbReference type="PROSITE" id="PS50106"/>
    </source>
</evidence>
<evidence type="ECO:0000256" key="9">
    <source>
        <dbReference type="ARBA" id="ARBA00023203"/>
    </source>
</evidence>
<dbReference type="CDD" id="cd09512">
    <property type="entry name" value="SAM_Neurabin-like"/>
    <property type="match status" value="1"/>
</dbReference>
<evidence type="ECO:0000256" key="8">
    <source>
        <dbReference type="ARBA" id="ARBA00023054"/>
    </source>
</evidence>
<dbReference type="PANTHER" id="PTHR16154:SF22">
    <property type="entry name" value="NEURABIN-1"/>
    <property type="match status" value="1"/>
</dbReference>
<feature type="compositionally biased region" description="Polar residues" evidence="13">
    <location>
        <begin position="76"/>
        <end position="85"/>
    </location>
</feature>
<dbReference type="Gene3D" id="1.10.150.50">
    <property type="entry name" value="Transcription Factor, Ets-1"/>
    <property type="match status" value="1"/>
</dbReference>
<dbReference type="Pfam" id="PF17817">
    <property type="entry name" value="PDZ_5"/>
    <property type="match status" value="1"/>
</dbReference>
<feature type="compositionally biased region" description="Basic residues" evidence="13">
    <location>
        <begin position="912"/>
        <end position="921"/>
    </location>
</feature>
<feature type="compositionally biased region" description="Polar residues" evidence="13">
    <location>
        <begin position="291"/>
        <end position="303"/>
    </location>
</feature>